<dbReference type="EMBL" id="CP015402">
    <property type="protein sequence ID" value="ANU64597.1"/>
    <property type="molecule type" value="Genomic_DNA"/>
</dbReference>
<proteinExistence type="inferred from homology"/>
<feature type="chain" id="PRO_5008529459" evidence="7">
    <location>
        <begin position="24"/>
        <end position="565"/>
    </location>
</feature>
<dbReference type="InterPro" id="IPR006710">
    <property type="entry name" value="Glyco_hydro_43"/>
</dbReference>
<dbReference type="Proteomes" id="UP000186351">
    <property type="component" value="Chromosome"/>
</dbReference>
<evidence type="ECO:0000256" key="3">
    <source>
        <dbReference type="ARBA" id="ARBA00023295"/>
    </source>
</evidence>
<dbReference type="CDD" id="cd18617">
    <property type="entry name" value="GH43_XynB-like"/>
    <property type="match status" value="1"/>
</dbReference>
<evidence type="ECO:0000256" key="1">
    <source>
        <dbReference type="ARBA" id="ARBA00009865"/>
    </source>
</evidence>
<feature type="signal peptide" evidence="7">
    <location>
        <begin position="1"/>
        <end position="23"/>
    </location>
</feature>
<feature type="active site" description="Proton acceptor" evidence="4">
    <location>
        <position position="67"/>
    </location>
</feature>
<gene>
    <name evidence="9" type="ORF">A4V02_13295</name>
</gene>
<evidence type="ECO:0000313" key="9">
    <source>
        <dbReference type="EMBL" id="ANU64597.1"/>
    </source>
</evidence>
<keyword evidence="10" id="KW-1185">Reference proteome</keyword>
<evidence type="ECO:0000256" key="7">
    <source>
        <dbReference type="SAM" id="SignalP"/>
    </source>
</evidence>
<reference evidence="10" key="1">
    <citation type="submission" date="2016-04" db="EMBL/GenBank/DDBJ databases">
        <title>Complete Genome Sequences of Twelve Strains of a Stable Defined Moderately Diverse Mouse Microbiota 2 (sDMDMm2).</title>
        <authorList>
            <person name="Uchimura Y."/>
            <person name="Wyss M."/>
            <person name="Brugiroux S."/>
            <person name="Limenitakis J.P."/>
            <person name="Stecher B."/>
            <person name="McCoy K.D."/>
            <person name="Macpherson A.J."/>
        </authorList>
    </citation>
    <scope>NUCLEOTIDE SEQUENCE [LARGE SCALE GENOMIC DNA]</scope>
    <source>
        <strain evidence="10">YL27</strain>
    </source>
</reference>
<dbReference type="KEGG" id="pary:A4V02_13295"/>
<evidence type="ECO:0000256" key="5">
    <source>
        <dbReference type="PIRSR" id="PIRSR606710-2"/>
    </source>
</evidence>
<dbReference type="SUPFAM" id="SSF49899">
    <property type="entry name" value="Concanavalin A-like lectins/glucanases"/>
    <property type="match status" value="1"/>
</dbReference>
<keyword evidence="2 6" id="KW-0378">Hydrolase</keyword>
<name>A0A1B1SCT6_9BACT</name>
<evidence type="ECO:0000313" key="10">
    <source>
        <dbReference type="Proteomes" id="UP000186351"/>
    </source>
</evidence>
<dbReference type="GO" id="GO:0004553">
    <property type="term" value="F:hydrolase activity, hydrolyzing O-glycosyl compounds"/>
    <property type="evidence" value="ECO:0007669"/>
    <property type="project" value="InterPro"/>
</dbReference>
<dbReference type="OrthoDB" id="9801455at2"/>
<dbReference type="InterPro" id="IPR023296">
    <property type="entry name" value="Glyco_hydro_beta-prop_sf"/>
</dbReference>
<dbReference type="GO" id="GO:0005975">
    <property type="term" value="P:carbohydrate metabolic process"/>
    <property type="evidence" value="ECO:0007669"/>
    <property type="project" value="InterPro"/>
</dbReference>
<evidence type="ECO:0000256" key="2">
    <source>
        <dbReference type="ARBA" id="ARBA00022801"/>
    </source>
</evidence>
<protein>
    <submittedName>
        <fullName evidence="9">Glycoside hydrolase 43 family protein</fullName>
    </submittedName>
</protein>
<evidence type="ECO:0000256" key="6">
    <source>
        <dbReference type="RuleBase" id="RU361187"/>
    </source>
</evidence>
<keyword evidence="7" id="KW-0732">Signal</keyword>
<evidence type="ECO:0000259" key="8">
    <source>
        <dbReference type="Pfam" id="PF17851"/>
    </source>
</evidence>
<feature type="domain" description="Beta-xylosidase C-terminal Concanavalin A-like" evidence="8">
    <location>
        <begin position="387"/>
        <end position="562"/>
    </location>
</feature>
<dbReference type="SUPFAM" id="SSF75005">
    <property type="entry name" value="Arabinanase/levansucrase/invertase"/>
    <property type="match status" value="1"/>
</dbReference>
<dbReference type="RefSeq" id="WP_068961874.1">
    <property type="nucleotide sequence ID" value="NZ_CAJTAP010000027.1"/>
</dbReference>
<dbReference type="InterPro" id="IPR041542">
    <property type="entry name" value="GH43_C2"/>
</dbReference>
<dbReference type="Pfam" id="PF04616">
    <property type="entry name" value="Glyco_hydro_43"/>
    <property type="match status" value="1"/>
</dbReference>
<accession>A0A1Z2XFV6</accession>
<dbReference type="GeneID" id="65537850"/>
<dbReference type="InterPro" id="IPR051795">
    <property type="entry name" value="Glycosyl_Hydrlase_43"/>
</dbReference>
<sequence length="565" mass="63221">MRLTQSIYSLAIMAAIGAASLTAGKKAVGQAEFSSFVYIGNDDYYNANPLKGDGDFYNPVIAGWYSDPSVVRTGEDYYLVTSTFGYFPGVPLYHSRDLVNWRLVRNILDRPEQLPGLVGQSLDRGGIYAPQISYNPHNSTYYMITTDVGSKEGHFYVTATDPEGSWSNPVWLKGIDGIDPSLFFDDDGSAYIVYKEDTTGRPKWSNYRCIRFIAFDPESGQTVGDSWPLAEAGVGPEEHLDRDEGPHIYKIDGRYFLICAEGGTSNHHSAVIYRADSLRGEFTRWSRNPALTQRYLKEKRTNPITCTGHADLVMTPEGEWWGVFLGCRPGPGGFQALGRETYLMPVKWSRDGFPYFTQSQDTVPLTLHREGVKHDPSWGSSGNFTWSDHFKGESLRPEWIGLRGTTADYCHLDGECLRMQCCRELSTGKGVPAYVGRRIQHHKFEASTRVRFKPRNGGESAGLLMLKNESRQYYLAVCGDRVELRTLSPKEVRVIASAEMPCKAGRDVELRVVSDGICYDFYVREAARDAEWTPVAEDVDASYLACERTGGFTGATIGLYVESRD</sequence>
<dbReference type="AlphaFoldDB" id="A0A1B1SCT6"/>
<accession>A0A1B1SCT6</accession>
<feature type="site" description="Important for catalytic activity, responsible for pKa modulation of the active site Glu and correct orientation of both the proton donor and substrate" evidence="5">
    <location>
        <position position="179"/>
    </location>
</feature>
<dbReference type="InterPro" id="IPR013320">
    <property type="entry name" value="ConA-like_dom_sf"/>
</dbReference>
<dbReference type="Pfam" id="PF17851">
    <property type="entry name" value="GH43_C2"/>
    <property type="match status" value="1"/>
</dbReference>
<comment type="similarity">
    <text evidence="1 6">Belongs to the glycosyl hydrolase 43 family.</text>
</comment>
<dbReference type="PANTHER" id="PTHR42812:SF12">
    <property type="entry name" value="BETA-XYLOSIDASE-RELATED"/>
    <property type="match status" value="1"/>
</dbReference>
<dbReference type="Gene3D" id="2.115.10.20">
    <property type="entry name" value="Glycosyl hydrolase domain, family 43"/>
    <property type="match status" value="1"/>
</dbReference>
<feature type="active site" description="Proton donor" evidence="4">
    <location>
        <position position="244"/>
    </location>
</feature>
<keyword evidence="3 6" id="KW-0326">Glycosidase</keyword>
<dbReference type="STRING" id="1796646.A4V02_13295"/>
<organism evidence="9 10">
    <name type="scientific">Muribaculum intestinale</name>
    <dbReference type="NCBI Taxonomy" id="1796646"/>
    <lineage>
        <taxon>Bacteria</taxon>
        <taxon>Pseudomonadati</taxon>
        <taxon>Bacteroidota</taxon>
        <taxon>Bacteroidia</taxon>
        <taxon>Bacteroidales</taxon>
        <taxon>Muribaculaceae</taxon>
        <taxon>Muribaculum</taxon>
    </lineage>
</organism>
<dbReference type="Gene3D" id="2.60.120.200">
    <property type="match status" value="1"/>
</dbReference>
<dbReference type="PANTHER" id="PTHR42812">
    <property type="entry name" value="BETA-XYLOSIDASE"/>
    <property type="match status" value="1"/>
</dbReference>
<evidence type="ECO:0000256" key="4">
    <source>
        <dbReference type="PIRSR" id="PIRSR606710-1"/>
    </source>
</evidence>